<name>A0A6L2LN02_TANCI</name>
<proteinExistence type="predicted"/>
<dbReference type="AlphaFoldDB" id="A0A6L2LN02"/>
<organism evidence="1">
    <name type="scientific">Tanacetum cinerariifolium</name>
    <name type="common">Dalmatian daisy</name>
    <name type="synonym">Chrysanthemum cinerariifolium</name>
    <dbReference type="NCBI Taxonomy" id="118510"/>
    <lineage>
        <taxon>Eukaryota</taxon>
        <taxon>Viridiplantae</taxon>
        <taxon>Streptophyta</taxon>
        <taxon>Embryophyta</taxon>
        <taxon>Tracheophyta</taxon>
        <taxon>Spermatophyta</taxon>
        <taxon>Magnoliopsida</taxon>
        <taxon>eudicotyledons</taxon>
        <taxon>Gunneridae</taxon>
        <taxon>Pentapetalae</taxon>
        <taxon>asterids</taxon>
        <taxon>campanulids</taxon>
        <taxon>Asterales</taxon>
        <taxon>Asteraceae</taxon>
        <taxon>Asteroideae</taxon>
        <taxon>Anthemideae</taxon>
        <taxon>Anthemidinae</taxon>
        <taxon>Tanacetum</taxon>
    </lineage>
</organism>
<gene>
    <name evidence="1" type="ORF">Tci_035046</name>
</gene>
<protein>
    <submittedName>
        <fullName evidence="1">Uncharacterized protein</fullName>
    </submittedName>
</protein>
<reference evidence="1" key="1">
    <citation type="journal article" date="2019" name="Sci. Rep.">
        <title>Draft genome of Tanacetum cinerariifolium, the natural source of mosquito coil.</title>
        <authorList>
            <person name="Yamashiro T."/>
            <person name="Shiraishi A."/>
            <person name="Satake H."/>
            <person name="Nakayama K."/>
        </authorList>
    </citation>
    <scope>NUCLEOTIDE SEQUENCE</scope>
</reference>
<comment type="caution">
    <text evidence="1">The sequence shown here is derived from an EMBL/GenBank/DDBJ whole genome shotgun (WGS) entry which is preliminary data.</text>
</comment>
<dbReference type="EMBL" id="BKCJ010004784">
    <property type="protein sequence ID" value="GEU63068.1"/>
    <property type="molecule type" value="Genomic_DNA"/>
</dbReference>
<evidence type="ECO:0000313" key="1">
    <source>
        <dbReference type="EMBL" id="GEU63068.1"/>
    </source>
</evidence>
<sequence>MNEEAGVEEFSYVLQEWCEQITEIQGLKKCVEHDRTVPKHNLSDNHVILASGFHASFTDVHNSWRRCLIGIPKHPHSETKKSHSPPSARHSPLSTLEVLPSVCYPEVNSSTDHHNFLSVSAGLCFRKKDEHYMKQGQNWKQNKRQASKLELEQLKLTATISQLLTNMNDEPDSKDGYISVRHGFQGYTWKTR</sequence>
<accession>A0A6L2LN02</accession>